<organism evidence="7 8">
    <name type="scientific">Mizuhopecten yessoensis</name>
    <name type="common">Japanese scallop</name>
    <name type="synonym">Patinopecten yessoensis</name>
    <dbReference type="NCBI Taxonomy" id="6573"/>
    <lineage>
        <taxon>Eukaryota</taxon>
        <taxon>Metazoa</taxon>
        <taxon>Spiralia</taxon>
        <taxon>Lophotrochozoa</taxon>
        <taxon>Mollusca</taxon>
        <taxon>Bivalvia</taxon>
        <taxon>Autobranchia</taxon>
        <taxon>Pteriomorphia</taxon>
        <taxon>Pectinida</taxon>
        <taxon>Pectinoidea</taxon>
        <taxon>Pectinidae</taxon>
        <taxon>Mizuhopecten</taxon>
    </lineage>
</organism>
<proteinExistence type="predicted"/>
<evidence type="ECO:0000259" key="6">
    <source>
        <dbReference type="PROSITE" id="PS50262"/>
    </source>
</evidence>
<keyword evidence="7" id="KW-0675">Receptor</keyword>
<dbReference type="Pfam" id="PF10324">
    <property type="entry name" value="7TM_GPCR_Srw"/>
    <property type="match status" value="1"/>
</dbReference>
<feature type="transmembrane region" description="Helical" evidence="5">
    <location>
        <begin position="216"/>
        <end position="242"/>
    </location>
</feature>
<comment type="subcellular location">
    <subcellularLocation>
        <location evidence="1">Membrane</location>
    </subcellularLocation>
</comment>
<dbReference type="Proteomes" id="UP000242188">
    <property type="component" value="Unassembled WGS sequence"/>
</dbReference>
<feature type="transmembrane region" description="Helical" evidence="5">
    <location>
        <begin position="114"/>
        <end position="142"/>
    </location>
</feature>
<dbReference type="OrthoDB" id="5864054at2759"/>
<dbReference type="STRING" id="6573.A0A210QY15"/>
<evidence type="ECO:0000313" key="7">
    <source>
        <dbReference type="EMBL" id="OWF53623.1"/>
    </source>
</evidence>
<evidence type="ECO:0000313" key="8">
    <source>
        <dbReference type="Proteomes" id="UP000242188"/>
    </source>
</evidence>
<dbReference type="InterPro" id="IPR017452">
    <property type="entry name" value="GPCR_Rhodpsn_7TM"/>
</dbReference>
<feature type="domain" description="G-protein coupled receptors family 1 profile" evidence="6">
    <location>
        <begin position="51"/>
        <end position="327"/>
    </location>
</feature>
<feature type="transmembrane region" description="Helical" evidence="5">
    <location>
        <begin position="163"/>
        <end position="181"/>
    </location>
</feature>
<name>A0A210QY15_MIZYE</name>
<dbReference type="GO" id="GO:0008528">
    <property type="term" value="F:G protein-coupled peptide receptor activity"/>
    <property type="evidence" value="ECO:0007669"/>
    <property type="project" value="InterPro"/>
</dbReference>
<feature type="transmembrane region" description="Helical" evidence="5">
    <location>
        <begin position="311"/>
        <end position="329"/>
    </location>
</feature>
<evidence type="ECO:0000256" key="3">
    <source>
        <dbReference type="ARBA" id="ARBA00022989"/>
    </source>
</evidence>
<evidence type="ECO:0000256" key="4">
    <source>
        <dbReference type="ARBA" id="ARBA00023136"/>
    </source>
</evidence>
<evidence type="ECO:0000256" key="2">
    <source>
        <dbReference type="ARBA" id="ARBA00022692"/>
    </source>
</evidence>
<dbReference type="PANTHER" id="PTHR46273">
    <property type="entry name" value="MYOSUPPRESSIN RECEPTOR 1, ISOFORM B-RELATED"/>
    <property type="match status" value="1"/>
</dbReference>
<keyword evidence="4 5" id="KW-0472">Membrane</keyword>
<dbReference type="InterPro" id="IPR019427">
    <property type="entry name" value="7TM_GPCR_serpentine_rcpt_Srw"/>
</dbReference>
<dbReference type="EMBL" id="NEDP02001299">
    <property type="protein sequence ID" value="OWF53623.1"/>
    <property type="molecule type" value="Genomic_DNA"/>
</dbReference>
<protein>
    <submittedName>
        <fullName evidence="7">FMRFamide receptor</fullName>
    </submittedName>
</protein>
<evidence type="ECO:0000256" key="5">
    <source>
        <dbReference type="SAM" id="Phobius"/>
    </source>
</evidence>
<feature type="transmembrane region" description="Helical" evidence="5">
    <location>
        <begin position="70"/>
        <end position="94"/>
    </location>
</feature>
<dbReference type="AlphaFoldDB" id="A0A210QY15"/>
<comment type="caution">
    <text evidence="7">The sequence shown here is derived from an EMBL/GenBank/DDBJ whole genome shotgun (WGS) entry which is preliminary data.</text>
</comment>
<dbReference type="CDD" id="cd14978">
    <property type="entry name" value="7tmA_FMRFamide_R-like"/>
    <property type="match status" value="1"/>
</dbReference>
<dbReference type="SUPFAM" id="SSF81321">
    <property type="entry name" value="Family A G protein-coupled receptor-like"/>
    <property type="match status" value="1"/>
</dbReference>
<feature type="transmembrane region" description="Helical" evidence="5">
    <location>
        <begin position="36"/>
        <end position="58"/>
    </location>
</feature>
<dbReference type="InterPro" id="IPR053219">
    <property type="entry name" value="GPCR_Dmsr-1"/>
</dbReference>
<dbReference type="InterPro" id="IPR000276">
    <property type="entry name" value="GPCR_Rhodpsn"/>
</dbReference>
<dbReference type="GO" id="GO:0005886">
    <property type="term" value="C:plasma membrane"/>
    <property type="evidence" value="ECO:0007669"/>
    <property type="project" value="TreeGrafter"/>
</dbReference>
<feature type="transmembrane region" description="Helical" evidence="5">
    <location>
        <begin position="272"/>
        <end position="299"/>
    </location>
</feature>
<dbReference type="PRINTS" id="PR00237">
    <property type="entry name" value="GPCRRHODOPSN"/>
</dbReference>
<keyword evidence="3 5" id="KW-1133">Transmembrane helix</keyword>
<dbReference type="PANTHER" id="PTHR46273:SF4">
    <property type="entry name" value="AT19640P"/>
    <property type="match status" value="1"/>
</dbReference>
<reference evidence="7 8" key="1">
    <citation type="journal article" date="2017" name="Nat. Ecol. Evol.">
        <title>Scallop genome provides insights into evolution of bilaterian karyotype and development.</title>
        <authorList>
            <person name="Wang S."/>
            <person name="Zhang J."/>
            <person name="Jiao W."/>
            <person name="Li J."/>
            <person name="Xun X."/>
            <person name="Sun Y."/>
            <person name="Guo X."/>
            <person name="Huan P."/>
            <person name="Dong B."/>
            <person name="Zhang L."/>
            <person name="Hu X."/>
            <person name="Sun X."/>
            <person name="Wang J."/>
            <person name="Zhao C."/>
            <person name="Wang Y."/>
            <person name="Wang D."/>
            <person name="Huang X."/>
            <person name="Wang R."/>
            <person name="Lv J."/>
            <person name="Li Y."/>
            <person name="Zhang Z."/>
            <person name="Liu B."/>
            <person name="Lu W."/>
            <person name="Hui Y."/>
            <person name="Liang J."/>
            <person name="Zhou Z."/>
            <person name="Hou R."/>
            <person name="Li X."/>
            <person name="Liu Y."/>
            <person name="Li H."/>
            <person name="Ning X."/>
            <person name="Lin Y."/>
            <person name="Zhao L."/>
            <person name="Xing Q."/>
            <person name="Dou J."/>
            <person name="Li Y."/>
            <person name="Mao J."/>
            <person name="Guo H."/>
            <person name="Dou H."/>
            <person name="Li T."/>
            <person name="Mu C."/>
            <person name="Jiang W."/>
            <person name="Fu Q."/>
            <person name="Fu X."/>
            <person name="Miao Y."/>
            <person name="Liu J."/>
            <person name="Yu Q."/>
            <person name="Li R."/>
            <person name="Liao H."/>
            <person name="Li X."/>
            <person name="Kong Y."/>
            <person name="Jiang Z."/>
            <person name="Chourrout D."/>
            <person name="Li R."/>
            <person name="Bao Z."/>
        </authorList>
    </citation>
    <scope>NUCLEOTIDE SEQUENCE [LARGE SCALE GENOMIC DNA]</scope>
    <source>
        <strain evidence="7 8">PY_sf001</strain>
    </source>
</reference>
<dbReference type="PROSITE" id="PS50262">
    <property type="entry name" value="G_PROTEIN_RECEP_F1_2"/>
    <property type="match status" value="1"/>
</dbReference>
<evidence type="ECO:0000256" key="1">
    <source>
        <dbReference type="ARBA" id="ARBA00004370"/>
    </source>
</evidence>
<keyword evidence="8" id="KW-1185">Reference proteome</keyword>
<gene>
    <name evidence="7" type="ORF">KP79_PYT21746</name>
</gene>
<accession>A0A210QY15</accession>
<dbReference type="Gene3D" id="1.20.1070.10">
    <property type="entry name" value="Rhodopsin 7-helix transmembrane proteins"/>
    <property type="match status" value="1"/>
</dbReference>
<sequence>MDTPNVTSAAPGMGPDMNNPAPSSFLLAFQQWFSGVHGYASIIVCAFGICTNVFNITILSRRDMRTATNLFLCGLAFSDILTMMPYMPFAIHFYCIHDPAEVSPEKYTEGWATFMLISVNLAATTHTISIWLGVSLSVFRFMQMRTPVRGPQAKQRSIQQVKAVTLVVYVASTLAMVPNYLTNKIERVDIGNTSLYGLRDLKLATNETEPIAFANVISYAILAKLVPCALMVIFGGSLLYSVGIKGKKRRRRLSSTNSNCKREVRQSKTTRMLLVVMILFLVTEFPQGILILASALVSGFYHNVYMPLGDLMDFIALVNNAINFVLYCIMSQQFRQRFIDMYLKRTSRLKHFEKISLNNQSFTRTIVTDAS</sequence>
<keyword evidence="2 5" id="KW-0812">Transmembrane</keyword>